<protein>
    <submittedName>
        <fullName evidence="1">GxxExxY protein</fullName>
    </submittedName>
</protein>
<dbReference type="Proteomes" id="UP000253426">
    <property type="component" value="Unassembled WGS sequence"/>
</dbReference>
<organism evidence="1 2">
    <name type="scientific">Roseimicrobium gellanilyticum</name>
    <dbReference type="NCBI Taxonomy" id="748857"/>
    <lineage>
        <taxon>Bacteria</taxon>
        <taxon>Pseudomonadati</taxon>
        <taxon>Verrucomicrobiota</taxon>
        <taxon>Verrucomicrobiia</taxon>
        <taxon>Verrucomicrobiales</taxon>
        <taxon>Verrucomicrobiaceae</taxon>
        <taxon>Roseimicrobium</taxon>
    </lineage>
</organism>
<reference evidence="1 2" key="1">
    <citation type="submission" date="2018-06" db="EMBL/GenBank/DDBJ databases">
        <title>Genomic Encyclopedia of Type Strains, Phase IV (KMG-IV): sequencing the most valuable type-strain genomes for metagenomic binning, comparative biology and taxonomic classification.</title>
        <authorList>
            <person name="Goeker M."/>
        </authorList>
    </citation>
    <scope>NUCLEOTIDE SEQUENCE [LARGE SCALE GENOMIC DNA]</scope>
    <source>
        <strain evidence="1 2">DSM 25532</strain>
    </source>
</reference>
<evidence type="ECO:0000313" key="1">
    <source>
        <dbReference type="EMBL" id="RBP47294.1"/>
    </source>
</evidence>
<keyword evidence="2" id="KW-1185">Reference proteome</keyword>
<dbReference type="NCBIfam" id="TIGR04256">
    <property type="entry name" value="GxxExxY"/>
    <property type="match status" value="1"/>
</dbReference>
<name>A0A366HUT4_9BACT</name>
<dbReference type="Pfam" id="PF13366">
    <property type="entry name" value="PDDEXK_3"/>
    <property type="match status" value="1"/>
</dbReference>
<gene>
    <name evidence="1" type="ORF">DES53_10191</name>
</gene>
<dbReference type="EMBL" id="QNRR01000001">
    <property type="protein sequence ID" value="RBP47294.1"/>
    <property type="molecule type" value="Genomic_DNA"/>
</dbReference>
<dbReference type="RefSeq" id="WP_113956238.1">
    <property type="nucleotide sequence ID" value="NZ_QNRR01000001.1"/>
</dbReference>
<proteinExistence type="predicted"/>
<dbReference type="AlphaFoldDB" id="A0A366HUT4"/>
<sequence length="134" mass="15211">MRSEPTPHENEIAAKAIGCAIRVHRTLGPGLLESIYETCFTHELAKVGFEVHRQKPQRIVYEGIVLEDALRLDLVVNDIVLIEVKAVEKIQPIHKAQLRTYLKLANRRLGLLINFNSELVKNDIHRVVNGEVTD</sequence>
<evidence type="ECO:0000313" key="2">
    <source>
        <dbReference type="Proteomes" id="UP000253426"/>
    </source>
</evidence>
<comment type="caution">
    <text evidence="1">The sequence shown here is derived from an EMBL/GenBank/DDBJ whole genome shotgun (WGS) entry which is preliminary data.</text>
</comment>
<dbReference type="InterPro" id="IPR026350">
    <property type="entry name" value="GxxExxY"/>
</dbReference>
<dbReference type="OrthoDB" id="9806869at2"/>
<accession>A0A366HUT4</accession>